<dbReference type="Proteomes" id="UP000510643">
    <property type="component" value="Chromosome"/>
</dbReference>
<dbReference type="Pfam" id="PF00535">
    <property type="entry name" value="Glycos_transf_2"/>
    <property type="match status" value="1"/>
</dbReference>
<accession>A0A7H9DQB7</accession>
<dbReference type="EMBL" id="CP040908">
    <property type="protein sequence ID" value="QLL56901.1"/>
    <property type="molecule type" value="Genomic_DNA"/>
</dbReference>
<dbReference type="InterPro" id="IPR029044">
    <property type="entry name" value="Nucleotide-diphossugar_trans"/>
</dbReference>
<proteinExistence type="predicted"/>
<name>A0A7H9DQB7_9FLAO</name>
<dbReference type="RefSeq" id="WP_180905853.1">
    <property type="nucleotide sequence ID" value="NZ_CP040908.1"/>
</dbReference>
<organism evidence="2 3">
    <name type="scientific">Empedobacter falsenii</name>
    <dbReference type="NCBI Taxonomy" id="343874"/>
    <lineage>
        <taxon>Bacteria</taxon>
        <taxon>Pseudomonadati</taxon>
        <taxon>Bacteroidota</taxon>
        <taxon>Flavobacteriia</taxon>
        <taxon>Flavobacteriales</taxon>
        <taxon>Weeksellaceae</taxon>
        <taxon>Empedobacter</taxon>
    </lineage>
</organism>
<sequence>MNSSNKLAIVIPLFKRDFFEETLDTLFNQTDKRFNLYIGNDASPENFDDILGKYKNNFDFKYHFFEENLGGEGKLVEQWERCISLTQNEDYIQILGDDDYVSNNFVETFYKILDEKKKFDLLRFKMLKVSAKSEILQEFPQIENLNSTEHLLNDLNQVYWISISENIFSRSVYNQLGIKKYPLAWRSDAMLVFEFGMENIEVSNNAFVAIRRSQIQLTMNISPKVSKFKKIAMSYFYNDLLEKHEARFKKKDRKNLVKKLVYYTSNINSSQKEILRKNLSFFEMIQFYLFKK</sequence>
<dbReference type="Gene3D" id="3.90.550.10">
    <property type="entry name" value="Spore Coat Polysaccharide Biosynthesis Protein SpsA, Chain A"/>
    <property type="match status" value="1"/>
</dbReference>
<reference evidence="2 3" key="1">
    <citation type="submission" date="2019-06" db="EMBL/GenBank/DDBJ databases">
        <title>Emergence of pandrug resistant Empedobacter falsenii in China.</title>
        <authorList>
            <person name="Dong N."/>
            <person name="Chen S."/>
            <person name="Zhang R."/>
        </authorList>
    </citation>
    <scope>NUCLEOTIDE SEQUENCE [LARGE SCALE GENOMIC DNA]</scope>
    <source>
        <strain evidence="2 3">1681-1</strain>
    </source>
</reference>
<dbReference type="KEGG" id="efal:FH779_01825"/>
<feature type="domain" description="Glycosyltransferase 2-like" evidence="1">
    <location>
        <begin position="9"/>
        <end position="118"/>
    </location>
</feature>
<dbReference type="InterPro" id="IPR001173">
    <property type="entry name" value="Glyco_trans_2-like"/>
</dbReference>
<keyword evidence="3" id="KW-1185">Reference proteome</keyword>
<evidence type="ECO:0000313" key="2">
    <source>
        <dbReference type="EMBL" id="QLL56901.1"/>
    </source>
</evidence>
<gene>
    <name evidence="2" type="ORF">FH779_01825</name>
</gene>
<dbReference type="PANTHER" id="PTHR22916:SF3">
    <property type="entry name" value="UDP-GLCNAC:BETAGAL BETA-1,3-N-ACETYLGLUCOSAMINYLTRANSFERASE-LIKE PROTEIN 1"/>
    <property type="match status" value="1"/>
</dbReference>
<dbReference type="SUPFAM" id="SSF53448">
    <property type="entry name" value="Nucleotide-diphospho-sugar transferases"/>
    <property type="match status" value="1"/>
</dbReference>
<dbReference type="GO" id="GO:0016758">
    <property type="term" value="F:hexosyltransferase activity"/>
    <property type="evidence" value="ECO:0007669"/>
    <property type="project" value="UniProtKB-ARBA"/>
</dbReference>
<evidence type="ECO:0000313" key="3">
    <source>
        <dbReference type="Proteomes" id="UP000510643"/>
    </source>
</evidence>
<evidence type="ECO:0000259" key="1">
    <source>
        <dbReference type="Pfam" id="PF00535"/>
    </source>
</evidence>
<dbReference type="GeneID" id="78400166"/>
<keyword evidence="2" id="KW-0808">Transferase</keyword>
<dbReference type="AlphaFoldDB" id="A0A7H9DQB7"/>
<dbReference type="CDD" id="cd00761">
    <property type="entry name" value="Glyco_tranf_GTA_type"/>
    <property type="match status" value="1"/>
</dbReference>
<dbReference type="PANTHER" id="PTHR22916">
    <property type="entry name" value="GLYCOSYLTRANSFERASE"/>
    <property type="match status" value="1"/>
</dbReference>
<protein>
    <submittedName>
        <fullName evidence="2">Glycosyltransferase family 2 protein</fullName>
    </submittedName>
</protein>